<feature type="domain" description="RNA polymerase sigma-70 region 4" evidence="2">
    <location>
        <begin position="218"/>
        <end position="267"/>
    </location>
</feature>
<dbReference type="PANTHER" id="PTHR30603">
    <property type="entry name" value="RNA POLYMERASE SIGMA FACTOR RPO"/>
    <property type="match status" value="1"/>
</dbReference>
<evidence type="ECO:0000259" key="2">
    <source>
        <dbReference type="Pfam" id="PF04545"/>
    </source>
</evidence>
<dbReference type="AlphaFoldDB" id="A0A239WKP9"/>
<evidence type="ECO:0000313" key="3">
    <source>
        <dbReference type="EMBL" id="SNV34458.1"/>
    </source>
</evidence>
<evidence type="ECO:0000313" key="4">
    <source>
        <dbReference type="Proteomes" id="UP000215332"/>
    </source>
</evidence>
<dbReference type="PANTHER" id="PTHR30603:SF47">
    <property type="entry name" value="RNA POLYMERASE SIGMA FACTOR SIGD, CHLOROPLASTIC"/>
    <property type="match status" value="1"/>
</dbReference>
<dbReference type="InterPro" id="IPR013325">
    <property type="entry name" value="RNA_pol_sigma_r2"/>
</dbReference>
<dbReference type="InterPro" id="IPR007630">
    <property type="entry name" value="RNA_pol_sigma70_r4"/>
</dbReference>
<accession>A0A2W5CVW8</accession>
<dbReference type="InterPro" id="IPR013324">
    <property type="entry name" value="RNA_pol_sigma_r3/r4-like"/>
</dbReference>
<dbReference type="KEGG" id="cgrn:4412665_01120"/>
<name>A0A239WKP9_9ACTN</name>
<reference evidence="3 4" key="1">
    <citation type="submission" date="2017-06" db="EMBL/GenBank/DDBJ databases">
        <authorList>
            <consortium name="Pathogen Informatics"/>
        </authorList>
    </citation>
    <scope>NUCLEOTIDE SEQUENCE [LARGE SCALE GENOMIC DNA]</scope>
    <source>
        <strain evidence="3 4">NCTC11865</strain>
    </source>
</reference>
<dbReference type="Pfam" id="PF04545">
    <property type="entry name" value="Sigma70_r4"/>
    <property type="match status" value="1"/>
</dbReference>
<dbReference type="GO" id="GO:0006352">
    <property type="term" value="P:DNA-templated transcription initiation"/>
    <property type="evidence" value="ECO:0007669"/>
    <property type="project" value="InterPro"/>
</dbReference>
<organism evidence="3 4">
    <name type="scientific">Cutibacterium granulosum</name>
    <dbReference type="NCBI Taxonomy" id="33011"/>
    <lineage>
        <taxon>Bacteria</taxon>
        <taxon>Bacillati</taxon>
        <taxon>Actinomycetota</taxon>
        <taxon>Actinomycetes</taxon>
        <taxon>Propionibacteriales</taxon>
        <taxon>Propionibacteriaceae</taxon>
        <taxon>Cutibacterium</taxon>
    </lineage>
</organism>
<evidence type="ECO:0000259" key="1">
    <source>
        <dbReference type="Pfam" id="PF04542"/>
    </source>
</evidence>
<dbReference type="Proteomes" id="UP000215332">
    <property type="component" value="Chromosome 1"/>
</dbReference>
<dbReference type="PRINTS" id="PR00046">
    <property type="entry name" value="SIGMA70FCT"/>
</dbReference>
<dbReference type="InterPro" id="IPR050239">
    <property type="entry name" value="Sigma-70_RNA_pol_init_factors"/>
</dbReference>
<dbReference type="Pfam" id="PF04542">
    <property type="entry name" value="Sigma70_r2"/>
    <property type="match status" value="1"/>
</dbReference>
<dbReference type="InterPro" id="IPR014284">
    <property type="entry name" value="RNA_pol_sigma-70_dom"/>
</dbReference>
<proteinExistence type="predicted"/>
<dbReference type="SUPFAM" id="SSF88946">
    <property type="entry name" value="Sigma2 domain of RNA polymerase sigma factors"/>
    <property type="match status" value="1"/>
</dbReference>
<dbReference type="SUPFAM" id="SSF88659">
    <property type="entry name" value="Sigma3 and sigma4 domains of RNA polymerase sigma factors"/>
    <property type="match status" value="1"/>
</dbReference>
<sequence>MSITPIHDPLRTENQSREREQRLFAAIELGVIAQAAVDGHLDTDASSEELAVIIAEGQQATVQVWTLFLPMVWSMARPHARGRTSLDDLVGAGCIGLAEAIRRYDPSRGTRFSTLAWTWIRRYVSEESLCDGTSRTMWRRRTEMVVARTAENLSTLRGHAATVAEVAAELGRPKEWVRQRWQIDKDVPLEGIALFADMRMMTHDITDDGLDDVRKLVETLPEPHRSVVRLRHGFEGAPMGLDQVACQLGCSERSVRRIQKQAHSRLRTQLGRGLAEVA</sequence>
<protein>
    <submittedName>
        <fullName evidence="3">RNA polymerase sigma factor rpoD2</fullName>
    </submittedName>
</protein>
<dbReference type="eggNOG" id="COG0568">
    <property type="taxonomic scope" value="Bacteria"/>
</dbReference>
<feature type="domain" description="RNA polymerase sigma-70 region 2" evidence="1">
    <location>
        <begin position="68"/>
        <end position="123"/>
    </location>
</feature>
<dbReference type="Gene3D" id="1.10.10.10">
    <property type="entry name" value="Winged helix-like DNA-binding domain superfamily/Winged helix DNA-binding domain"/>
    <property type="match status" value="1"/>
</dbReference>
<dbReference type="GO" id="GO:0003700">
    <property type="term" value="F:DNA-binding transcription factor activity"/>
    <property type="evidence" value="ECO:0007669"/>
    <property type="project" value="InterPro"/>
</dbReference>
<gene>
    <name evidence="3" type="primary">rpoD2</name>
    <name evidence="3" type="ORF">SAMEA4412665_01120</name>
</gene>
<dbReference type="InterPro" id="IPR000943">
    <property type="entry name" value="RNA_pol_sigma70"/>
</dbReference>
<dbReference type="InterPro" id="IPR036388">
    <property type="entry name" value="WH-like_DNA-bd_sf"/>
</dbReference>
<dbReference type="NCBIfam" id="TIGR02937">
    <property type="entry name" value="sigma70-ECF"/>
    <property type="match status" value="1"/>
</dbReference>
<dbReference type="RefSeq" id="WP_021105436.1">
    <property type="nucleotide sequence ID" value="NZ_LT906441.1"/>
</dbReference>
<dbReference type="Gene3D" id="1.20.120.1810">
    <property type="match status" value="1"/>
</dbReference>
<accession>A0A239WKP9</accession>
<dbReference type="EMBL" id="LT906441">
    <property type="protein sequence ID" value="SNV34458.1"/>
    <property type="molecule type" value="Genomic_DNA"/>
</dbReference>
<dbReference type="InterPro" id="IPR007627">
    <property type="entry name" value="RNA_pol_sigma70_r2"/>
</dbReference>